<keyword evidence="4" id="KW-1003">Cell membrane</keyword>
<evidence type="ECO:0000256" key="9">
    <source>
        <dbReference type="ARBA" id="ARBA00023136"/>
    </source>
</evidence>
<protein>
    <recommendedName>
        <fullName evidence="10">Flagellar protein FliL</fullName>
    </recommendedName>
</protein>
<evidence type="ECO:0000256" key="2">
    <source>
        <dbReference type="ARBA" id="ARBA00004162"/>
    </source>
</evidence>
<dbReference type="PANTHER" id="PTHR35091:SF2">
    <property type="entry name" value="FLAGELLAR PROTEIN FLIL"/>
    <property type="match status" value="1"/>
</dbReference>
<dbReference type="EMBL" id="JAKIKT010000006">
    <property type="protein sequence ID" value="MCL2915033.1"/>
    <property type="molecule type" value="Genomic_DNA"/>
</dbReference>
<keyword evidence="10" id="KW-0997">Cell inner membrane</keyword>
<keyword evidence="9 10" id="KW-0472">Membrane</keyword>
<dbReference type="RefSeq" id="WP_249249654.1">
    <property type="nucleotide sequence ID" value="NZ_JAKIKT010000006.1"/>
</dbReference>
<organism evidence="11 12">
    <name type="scientific">Shewanella corallii</name>
    <dbReference type="NCBI Taxonomy" id="560080"/>
    <lineage>
        <taxon>Bacteria</taxon>
        <taxon>Pseudomonadati</taxon>
        <taxon>Pseudomonadota</taxon>
        <taxon>Gammaproteobacteria</taxon>
        <taxon>Alteromonadales</taxon>
        <taxon>Shewanellaceae</taxon>
        <taxon>Shewanella</taxon>
    </lineage>
</organism>
<keyword evidence="11" id="KW-0282">Flagellum</keyword>
<keyword evidence="6" id="KW-0812">Transmembrane</keyword>
<keyword evidence="11" id="KW-0966">Cell projection</keyword>
<name>A0ABT0N9C2_9GAMM</name>
<gene>
    <name evidence="11" type="ORF">L2725_14830</name>
</gene>
<dbReference type="PANTHER" id="PTHR35091">
    <property type="entry name" value="FLAGELLAR PROTEIN FLIL"/>
    <property type="match status" value="1"/>
</dbReference>
<dbReference type="Proteomes" id="UP001202831">
    <property type="component" value="Unassembled WGS sequence"/>
</dbReference>
<sequence>MSFMKKHLKTLTIALGCSAGAFYLGWQSPTLMGDVFEPQQVAQPTPRFYPLERFIISVPGKDYQHYVLLELALKSSSANAKHQLAEADPLVRNSLMKMFAGKQVDELNKPKNLEQLQQEAKDLLTNVLSANKFAVKIDDVLFTRLVIQ</sequence>
<dbReference type="Pfam" id="PF03748">
    <property type="entry name" value="FliL"/>
    <property type="match status" value="1"/>
</dbReference>
<comment type="similarity">
    <text evidence="3 10">Belongs to the FliL family.</text>
</comment>
<evidence type="ECO:0000256" key="10">
    <source>
        <dbReference type="RuleBase" id="RU364125"/>
    </source>
</evidence>
<evidence type="ECO:0000256" key="8">
    <source>
        <dbReference type="ARBA" id="ARBA00022989"/>
    </source>
</evidence>
<comment type="caution">
    <text evidence="11">The sequence shown here is derived from an EMBL/GenBank/DDBJ whole genome shotgun (WGS) entry which is preliminary data.</text>
</comment>
<proteinExistence type="inferred from homology"/>
<reference evidence="11 12" key="1">
    <citation type="submission" date="2022-01" db="EMBL/GenBank/DDBJ databases">
        <title>Whole genome-based taxonomy of the Shewanellaceae.</title>
        <authorList>
            <person name="Martin-Rodriguez A.J."/>
        </authorList>
    </citation>
    <scope>NUCLEOTIDE SEQUENCE [LARGE SCALE GENOMIC DNA]</scope>
    <source>
        <strain evidence="11 12">DSM 21332</strain>
    </source>
</reference>
<keyword evidence="11" id="KW-0969">Cilium</keyword>
<keyword evidence="5 10" id="KW-0145">Chemotaxis</keyword>
<dbReference type="InterPro" id="IPR005503">
    <property type="entry name" value="FliL"/>
</dbReference>
<keyword evidence="8" id="KW-1133">Transmembrane helix</keyword>
<evidence type="ECO:0000256" key="3">
    <source>
        <dbReference type="ARBA" id="ARBA00008281"/>
    </source>
</evidence>
<keyword evidence="7 10" id="KW-0283">Flagellar rotation</keyword>
<evidence type="ECO:0000256" key="4">
    <source>
        <dbReference type="ARBA" id="ARBA00022475"/>
    </source>
</evidence>
<comment type="function">
    <text evidence="1 10">Controls the rotational direction of flagella during chemotaxis.</text>
</comment>
<evidence type="ECO:0000256" key="7">
    <source>
        <dbReference type="ARBA" id="ARBA00022779"/>
    </source>
</evidence>
<evidence type="ECO:0000256" key="1">
    <source>
        <dbReference type="ARBA" id="ARBA00002254"/>
    </source>
</evidence>
<evidence type="ECO:0000256" key="6">
    <source>
        <dbReference type="ARBA" id="ARBA00022692"/>
    </source>
</evidence>
<evidence type="ECO:0000256" key="5">
    <source>
        <dbReference type="ARBA" id="ARBA00022500"/>
    </source>
</evidence>
<evidence type="ECO:0000313" key="12">
    <source>
        <dbReference type="Proteomes" id="UP001202831"/>
    </source>
</evidence>
<accession>A0ABT0N9C2</accession>
<comment type="subcellular location">
    <subcellularLocation>
        <location evidence="10">Cell inner membrane</location>
    </subcellularLocation>
    <subcellularLocation>
        <location evidence="2">Cell membrane</location>
        <topology evidence="2">Single-pass membrane protein</topology>
    </subcellularLocation>
</comment>
<keyword evidence="12" id="KW-1185">Reference proteome</keyword>
<evidence type="ECO:0000313" key="11">
    <source>
        <dbReference type="EMBL" id="MCL2915033.1"/>
    </source>
</evidence>